<proteinExistence type="predicted"/>
<comment type="caution">
    <text evidence="1">The sequence shown here is derived from an EMBL/GenBank/DDBJ whole genome shotgun (WGS) entry which is preliminary data.</text>
</comment>
<evidence type="ECO:0000313" key="2">
    <source>
        <dbReference type="Proteomes" id="UP000013984"/>
    </source>
</evidence>
<dbReference type="InterPro" id="IPR011043">
    <property type="entry name" value="Gal_Oxase/kelch_b-propeller"/>
</dbReference>
<keyword evidence="2" id="KW-1185">Reference proteome</keyword>
<dbReference type="PANTHER" id="PTHR31778:SF2">
    <property type="entry name" value="BUD SITE SELECTION PROTEIN RAX2"/>
    <property type="match status" value="1"/>
</dbReference>
<dbReference type="SUPFAM" id="SSF50965">
    <property type="entry name" value="Galactose oxidase, central domain"/>
    <property type="match status" value="1"/>
</dbReference>
<evidence type="ECO:0000313" key="1">
    <source>
        <dbReference type="EMBL" id="EOQ98579.1"/>
    </source>
</evidence>
<protein>
    <submittedName>
        <fullName evidence="1">Lipoprotein</fullName>
    </submittedName>
</protein>
<dbReference type="OrthoDB" id="340196at2"/>
<dbReference type="STRING" id="1218599.LEP1GSC195_0546"/>
<dbReference type="PANTHER" id="PTHR31778">
    <property type="entry name" value="BUD SITE SELECTION PROTEIN RAX2"/>
    <property type="match status" value="1"/>
</dbReference>
<name>R9A948_9LEPT</name>
<dbReference type="Proteomes" id="UP000013984">
    <property type="component" value="Unassembled WGS sequence"/>
</dbReference>
<dbReference type="AlphaFoldDB" id="R9A948"/>
<sequence length="764" mass="81435">MVSMRKIIIVYSMFMGLVFGCKPAKLSNPCDIKSKDFFYGTLIRFVTEDRSPSCYPSFDFQNLWGVFMPTPPSIITSVNAMTSYNDQIIIGGNFQFVGPSTGNVVHLETATGKVLPNRYCPYLKVVGGTQTAISDGSGGFYIGGSFFWVQGEERYGLAHILPGCQLDRNFNVPKDTSREVRALLLMGDFLYVGGLFPTWSDSNQKFLVRLNRYTGAIDNSFNANVDPTASGVFDLETDGQALFVCGDFTSIGGGSQQGIAKLSFHSGSLFSSFSPIISSGTCLDLYYGTDANGSPNFFVGGDFSATYNFAFSIFPNGTLTTWNPGPNAQVNSIQQYNNTIYLGGQFSLVGASVATGLASVNNGTGGIITANYNLNGNVASLAVFGDTLYLSGSFTSVKSVGRNYMAALSLPSESVNAFNPNYDGSISNPGSDFVPAGNGVVLVTSMRSTVNVLPRSNFAVLDEVTGAPIEGTPYFDFAIKALHRVGNRLFVGGSFTNVAGVSRNRFAILDLPSYQVSPMNTILSGTPDIRTITSDESQLYVGGDSVTNVNGNTRNGAFALSLNDLSVSGWNPNLTGSGESFLVVNDLVFLGGLYSGINGDVVTTNYQAVDKLTGTKRNIPSTTNFPSSGVYAQAVAGSRIFLGGQFTTIGSIGTFNNIAIYNLTNQSYEQPNPVYGDGIVNHIAAYPDGNVLIGGSFTGLNGAIENYSFGVFNSNTNTVSPWNSGFNDVVYTSMYKNGKYYLGGAFSNALRRSNGGLVRSSLNE</sequence>
<accession>R9A948</accession>
<reference evidence="1" key="1">
    <citation type="submission" date="2013-04" db="EMBL/GenBank/DDBJ databases">
        <authorList>
            <person name="Harkins D.M."/>
            <person name="Durkin A.S."/>
            <person name="Brinkac L.M."/>
            <person name="Haft D.H."/>
            <person name="Selengut J.D."/>
            <person name="Sanka R."/>
            <person name="DePew J."/>
            <person name="Purushe J."/>
            <person name="Galloway R.L."/>
            <person name="Vinetz J.M."/>
            <person name="Sutton G.G."/>
            <person name="Nierman W.C."/>
            <person name="Fouts D.E."/>
        </authorList>
    </citation>
    <scope>NUCLEOTIDE SEQUENCE [LARGE SCALE GENOMIC DNA]</scope>
    <source>
        <strain evidence="1">CDC</strain>
    </source>
</reference>
<gene>
    <name evidence="1" type="ORF">LEP1GSC195_0546</name>
</gene>
<keyword evidence="1" id="KW-0449">Lipoprotein</keyword>
<organism evidence="1 2">
    <name type="scientific">Leptospira wolbachii serovar Codice str. CDC</name>
    <dbReference type="NCBI Taxonomy" id="1218599"/>
    <lineage>
        <taxon>Bacteria</taxon>
        <taxon>Pseudomonadati</taxon>
        <taxon>Spirochaetota</taxon>
        <taxon>Spirochaetia</taxon>
        <taxon>Leptospirales</taxon>
        <taxon>Leptospiraceae</taxon>
        <taxon>Leptospira</taxon>
    </lineage>
</organism>
<dbReference type="GO" id="GO:1902929">
    <property type="term" value="C:plasma membrane of growing cell tip"/>
    <property type="evidence" value="ECO:0007669"/>
    <property type="project" value="TreeGrafter"/>
</dbReference>
<dbReference type="PROSITE" id="PS51257">
    <property type="entry name" value="PROKAR_LIPOPROTEIN"/>
    <property type="match status" value="1"/>
</dbReference>
<dbReference type="EMBL" id="AOGZ02000001">
    <property type="protein sequence ID" value="EOQ98579.1"/>
    <property type="molecule type" value="Genomic_DNA"/>
</dbReference>